<keyword evidence="3" id="KW-0560">Oxidoreductase</keyword>
<dbReference type="InterPro" id="IPR029068">
    <property type="entry name" value="Glyas_Bleomycin-R_OHBP_Dase"/>
</dbReference>
<dbReference type="EMBL" id="ML986758">
    <property type="protein sequence ID" value="KAF2258561.1"/>
    <property type="molecule type" value="Genomic_DNA"/>
</dbReference>
<keyword evidence="4" id="KW-1185">Reference proteome</keyword>
<proteinExistence type="predicted"/>
<gene>
    <name evidence="3" type="ORF">CC78DRAFT_478356</name>
</gene>
<evidence type="ECO:0000256" key="1">
    <source>
        <dbReference type="SAM" id="MobiDB-lite"/>
    </source>
</evidence>
<feature type="compositionally biased region" description="Pro residues" evidence="1">
    <location>
        <begin position="1"/>
        <end position="10"/>
    </location>
</feature>
<dbReference type="Gene3D" id="3.10.180.10">
    <property type="entry name" value="2,3-Dihydroxybiphenyl 1,2-Dioxygenase, domain 1"/>
    <property type="match status" value="1"/>
</dbReference>
<dbReference type="Pfam" id="PF00903">
    <property type="entry name" value="Glyoxalase"/>
    <property type="match status" value="1"/>
</dbReference>
<feature type="domain" description="VOC" evidence="2">
    <location>
        <begin position="32"/>
        <end position="208"/>
    </location>
</feature>
<dbReference type="SUPFAM" id="SSF54593">
    <property type="entry name" value="Glyoxalase/Bleomycin resistance protein/Dihydroxybiphenyl dioxygenase"/>
    <property type="match status" value="1"/>
</dbReference>
<dbReference type="PANTHER" id="PTHR10374:SF19">
    <property type="entry name" value="LYASE (GLO1), PUTATIVE (AFU_ORTHOLOGUE AFUA_2G13550)-RELATED"/>
    <property type="match status" value="1"/>
</dbReference>
<comment type="caution">
    <text evidence="3">The sequence shown here is derived from an EMBL/GenBank/DDBJ whole genome shotgun (WGS) entry which is preliminary data.</text>
</comment>
<accession>A0A9P4JY42</accession>
<reference evidence="4" key="1">
    <citation type="journal article" date="2020" name="Stud. Mycol.">
        <title>101 Dothideomycetes genomes: A test case for predicting lifestyles and emergence of pathogens.</title>
        <authorList>
            <person name="Haridas S."/>
            <person name="Albert R."/>
            <person name="Binder M."/>
            <person name="Bloem J."/>
            <person name="LaButti K."/>
            <person name="Salamov A."/>
            <person name="Andreopoulos B."/>
            <person name="Baker S."/>
            <person name="Barry K."/>
            <person name="Bills G."/>
            <person name="Bluhm B."/>
            <person name="Cannon C."/>
            <person name="Castanera R."/>
            <person name="Culley D."/>
            <person name="Daum C."/>
            <person name="Ezra D."/>
            <person name="Gonzalez J."/>
            <person name="Henrissat B."/>
            <person name="Kuo A."/>
            <person name="Liang C."/>
            <person name="Lipzen A."/>
            <person name="Lutzoni F."/>
            <person name="Magnuson J."/>
            <person name="Mondo S."/>
            <person name="Nolan M."/>
            <person name="Ohm R."/>
            <person name="Pangilinan J."/>
            <person name="Park H.-J."/>
            <person name="Ramirez L."/>
            <person name="Alfaro M."/>
            <person name="Sun H."/>
            <person name="Tritt A."/>
            <person name="Yoshinaga Y."/>
            <person name="Zwiers L.-H."/>
            <person name="Turgeon B."/>
            <person name="Goodwin S."/>
            <person name="Spatafora J."/>
            <person name="Crous P."/>
            <person name="Grigoriev I."/>
        </authorList>
    </citation>
    <scope>NUCLEOTIDE SEQUENCE [LARGE SCALE GENOMIC DNA]</scope>
    <source>
        <strain evidence="4">CBS 304.66</strain>
    </source>
</reference>
<dbReference type="CDD" id="cd07233">
    <property type="entry name" value="GlxI_Zn"/>
    <property type="match status" value="1"/>
</dbReference>
<dbReference type="InterPro" id="IPR004360">
    <property type="entry name" value="Glyas_Fos-R_dOase_dom"/>
</dbReference>
<sequence>MFDPNQPPGPYTIGEHIIPPPRPSSPATAEYRLNHLMLRIKNPEESLRFYNDCFGLHVVFIFNPGPWTIYYLGPRDINPTILYMNYSRSLIDVDISTLGASKGLIELYHIPADASTPYVSGNDYSAPGVGFGHIGFTVPDVAKTIERVKDFGYEVIKPLGEAKVEQMGLPDTVVKGNTGVVDEGYKHVFRQLAFVRDPDGYWVELVPHVLKPI</sequence>
<dbReference type="OrthoDB" id="16820at2759"/>
<protein>
    <submittedName>
        <fullName evidence="3">Glyoxalase/Bleomycin resistance protein/Dihydroxybiphenyl dioxygenase</fullName>
    </submittedName>
</protein>
<feature type="region of interest" description="Disordered" evidence="1">
    <location>
        <begin position="1"/>
        <end position="24"/>
    </location>
</feature>
<name>A0A9P4JY42_9PLEO</name>
<dbReference type="Proteomes" id="UP000800093">
    <property type="component" value="Unassembled WGS sequence"/>
</dbReference>
<dbReference type="GO" id="GO:0051213">
    <property type="term" value="F:dioxygenase activity"/>
    <property type="evidence" value="ECO:0007669"/>
    <property type="project" value="UniProtKB-KW"/>
</dbReference>
<dbReference type="AlphaFoldDB" id="A0A9P4JY42"/>
<dbReference type="PANTHER" id="PTHR10374">
    <property type="entry name" value="LACTOYLGLUTATHIONE LYASE GLYOXALASE I"/>
    <property type="match status" value="1"/>
</dbReference>
<evidence type="ECO:0000313" key="3">
    <source>
        <dbReference type="EMBL" id="KAF2258561.1"/>
    </source>
</evidence>
<keyword evidence="3" id="KW-0223">Dioxygenase</keyword>
<dbReference type="PROSITE" id="PS51819">
    <property type="entry name" value="VOC"/>
    <property type="match status" value="1"/>
</dbReference>
<evidence type="ECO:0000259" key="2">
    <source>
        <dbReference type="PROSITE" id="PS51819"/>
    </source>
</evidence>
<organism evidence="3 4">
    <name type="scientific">Lojkania enalia</name>
    <dbReference type="NCBI Taxonomy" id="147567"/>
    <lineage>
        <taxon>Eukaryota</taxon>
        <taxon>Fungi</taxon>
        <taxon>Dikarya</taxon>
        <taxon>Ascomycota</taxon>
        <taxon>Pezizomycotina</taxon>
        <taxon>Dothideomycetes</taxon>
        <taxon>Pleosporomycetidae</taxon>
        <taxon>Pleosporales</taxon>
        <taxon>Pleosporales incertae sedis</taxon>
        <taxon>Lojkania</taxon>
    </lineage>
</organism>
<evidence type="ECO:0000313" key="4">
    <source>
        <dbReference type="Proteomes" id="UP000800093"/>
    </source>
</evidence>
<dbReference type="InterPro" id="IPR037523">
    <property type="entry name" value="VOC_core"/>
</dbReference>